<dbReference type="EMBL" id="AGYR01000001">
    <property type="protein sequence ID" value="ENZ20225.1"/>
    <property type="molecule type" value="Genomic_DNA"/>
</dbReference>
<feature type="transmembrane region" description="Helical" evidence="7">
    <location>
        <begin position="268"/>
        <end position="290"/>
    </location>
</feature>
<keyword evidence="6 7" id="KW-0472">Membrane</keyword>
<keyword evidence="2 7" id="KW-0813">Transport</keyword>
<keyword evidence="3" id="KW-1003">Cell membrane</keyword>
<dbReference type="SUPFAM" id="SSF161098">
    <property type="entry name" value="MetI-like"/>
    <property type="match status" value="1"/>
</dbReference>
<accession>A0A0E2HHW2</accession>
<evidence type="ECO:0000256" key="7">
    <source>
        <dbReference type="RuleBase" id="RU363032"/>
    </source>
</evidence>
<dbReference type="RefSeq" id="WP_002593188.1">
    <property type="nucleotide sequence ID" value="NZ_KB850976.1"/>
</dbReference>
<evidence type="ECO:0000256" key="2">
    <source>
        <dbReference type="ARBA" id="ARBA00022448"/>
    </source>
</evidence>
<dbReference type="InterPro" id="IPR000515">
    <property type="entry name" value="MetI-like"/>
</dbReference>
<evidence type="ECO:0000256" key="5">
    <source>
        <dbReference type="ARBA" id="ARBA00022989"/>
    </source>
</evidence>
<evidence type="ECO:0000256" key="4">
    <source>
        <dbReference type="ARBA" id="ARBA00022692"/>
    </source>
</evidence>
<evidence type="ECO:0000259" key="8">
    <source>
        <dbReference type="PROSITE" id="PS50928"/>
    </source>
</evidence>
<feature type="transmembrane region" description="Helical" evidence="7">
    <location>
        <begin position="81"/>
        <end position="100"/>
    </location>
</feature>
<feature type="transmembrane region" description="Helical" evidence="7">
    <location>
        <begin position="20"/>
        <end position="41"/>
    </location>
</feature>
<evidence type="ECO:0000256" key="1">
    <source>
        <dbReference type="ARBA" id="ARBA00004651"/>
    </source>
</evidence>
<dbReference type="CDD" id="cd06261">
    <property type="entry name" value="TM_PBP2"/>
    <property type="match status" value="1"/>
</dbReference>
<protein>
    <recommendedName>
        <fullName evidence="8">ABC transmembrane type-1 domain-containing protein</fullName>
    </recommendedName>
</protein>
<reference evidence="9 10" key="1">
    <citation type="submission" date="2013-01" db="EMBL/GenBank/DDBJ databases">
        <title>The Genome Sequence of Clostridium clostridioforme 90A8.</title>
        <authorList>
            <consortium name="The Broad Institute Genome Sequencing Platform"/>
            <person name="Earl A."/>
            <person name="Ward D."/>
            <person name="Feldgarden M."/>
            <person name="Gevers D."/>
            <person name="Courvalin P."/>
            <person name="Lambert T."/>
            <person name="Walker B."/>
            <person name="Young S.K."/>
            <person name="Zeng Q."/>
            <person name="Gargeya S."/>
            <person name="Fitzgerald M."/>
            <person name="Haas B."/>
            <person name="Abouelleil A."/>
            <person name="Alvarado L."/>
            <person name="Arachchi H.M."/>
            <person name="Berlin A.M."/>
            <person name="Chapman S.B."/>
            <person name="Dewar J."/>
            <person name="Goldberg J."/>
            <person name="Griggs A."/>
            <person name="Gujja S."/>
            <person name="Hansen M."/>
            <person name="Howarth C."/>
            <person name="Imamovic A."/>
            <person name="Larimer J."/>
            <person name="McCowan C."/>
            <person name="Murphy C."/>
            <person name="Neiman D."/>
            <person name="Pearson M."/>
            <person name="Priest M."/>
            <person name="Roberts A."/>
            <person name="Saif S."/>
            <person name="Shea T."/>
            <person name="Sisk P."/>
            <person name="Sykes S."/>
            <person name="Wortman J."/>
            <person name="Nusbaum C."/>
            <person name="Birren B."/>
        </authorList>
    </citation>
    <scope>NUCLEOTIDE SEQUENCE [LARGE SCALE GENOMIC DNA]</scope>
    <source>
        <strain evidence="9 10">90A8</strain>
    </source>
</reference>
<dbReference type="PROSITE" id="PS50928">
    <property type="entry name" value="ABC_TM1"/>
    <property type="match status" value="1"/>
</dbReference>
<keyword evidence="4 7" id="KW-0812">Transmembrane</keyword>
<comment type="caution">
    <text evidence="9">The sequence shown here is derived from an EMBL/GenBank/DDBJ whole genome shotgun (WGS) entry which is preliminary data.</text>
</comment>
<dbReference type="Pfam" id="PF00528">
    <property type="entry name" value="BPD_transp_1"/>
    <property type="match status" value="1"/>
</dbReference>
<dbReference type="HOGENOM" id="CLU_016047_0_3_9"/>
<name>A0A0E2HHW2_9FIRM</name>
<evidence type="ECO:0000256" key="3">
    <source>
        <dbReference type="ARBA" id="ARBA00022475"/>
    </source>
</evidence>
<dbReference type="InterPro" id="IPR035906">
    <property type="entry name" value="MetI-like_sf"/>
</dbReference>
<comment type="similarity">
    <text evidence="7">Belongs to the binding-protein-dependent transport system permease family.</text>
</comment>
<sequence length="300" mass="33601">MKPKTKAGIAKKDMMPYLFLLPAAFFILAFLAYPLMTVFFYSLQSYDVTKLADKGFTGFENFKKLLGDKIFYRSLSVSVKWVLVEVCSQLVLGMILALLLDKKFKGRGLYRCIVFFPWAVSGVLTSMLWSLIYNENIGLLNSICRDLGLILKNMAWLGNMKTVFKATAIAEIWRGIPFFAITILAALQNIPSDLHEACVVDGATTMQEIFLVKLPILKDTIILTTLLRAVWEFNNVDLIFTLTGGGPSYRTTTLTMYMTNMSVKNGNYGYGSTLAVIAFFILLIFAGVYLKMSGYGKEDA</sequence>
<evidence type="ECO:0000256" key="6">
    <source>
        <dbReference type="ARBA" id="ARBA00023136"/>
    </source>
</evidence>
<evidence type="ECO:0000313" key="10">
    <source>
        <dbReference type="Proteomes" id="UP000013085"/>
    </source>
</evidence>
<feature type="transmembrane region" description="Helical" evidence="7">
    <location>
        <begin position="112"/>
        <end position="132"/>
    </location>
</feature>
<dbReference type="PATRIC" id="fig|999408.3.peg.169"/>
<dbReference type="PANTHER" id="PTHR43005:SF2">
    <property type="entry name" value="INTEGRAL MEMBRANE SUGAR TRANSPORT PROTEIN"/>
    <property type="match status" value="1"/>
</dbReference>
<organism evidence="9 10">
    <name type="scientific">[Clostridium] clostridioforme 90A8</name>
    <dbReference type="NCBI Taxonomy" id="999408"/>
    <lineage>
        <taxon>Bacteria</taxon>
        <taxon>Bacillati</taxon>
        <taxon>Bacillota</taxon>
        <taxon>Clostridia</taxon>
        <taxon>Lachnospirales</taxon>
        <taxon>Lachnospiraceae</taxon>
        <taxon>Enterocloster</taxon>
    </lineage>
</organism>
<evidence type="ECO:0000313" key="9">
    <source>
        <dbReference type="EMBL" id="ENZ20225.1"/>
    </source>
</evidence>
<dbReference type="GO" id="GO:0005886">
    <property type="term" value="C:plasma membrane"/>
    <property type="evidence" value="ECO:0007669"/>
    <property type="project" value="UniProtKB-SubCell"/>
</dbReference>
<dbReference type="Gene3D" id="1.10.3720.10">
    <property type="entry name" value="MetI-like"/>
    <property type="match status" value="1"/>
</dbReference>
<dbReference type="PANTHER" id="PTHR43005">
    <property type="entry name" value="BLR7065 PROTEIN"/>
    <property type="match status" value="1"/>
</dbReference>
<gene>
    <name evidence="9" type="ORF">HMPREF1090_00154</name>
</gene>
<proteinExistence type="inferred from homology"/>
<keyword evidence="5 7" id="KW-1133">Transmembrane helix</keyword>
<dbReference type="GO" id="GO:0055085">
    <property type="term" value="P:transmembrane transport"/>
    <property type="evidence" value="ECO:0007669"/>
    <property type="project" value="InterPro"/>
</dbReference>
<comment type="subcellular location">
    <subcellularLocation>
        <location evidence="1 7">Cell membrane</location>
        <topology evidence="1 7">Multi-pass membrane protein</topology>
    </subcellularLocation>
</comment>
<dbReference type="AlphaFoldDB" id="A0A0E2HHW2"/>
<dbReference type="Proteomes" id="UP000013085">
    <property type="component" value="Unassembled WGS sequence"/>
</dbReference>
<feature type="domain" description="ABC transmembrane type-1" evidence="8">
    <location>
        <begin position="75"/>
        <end position="289"/>
    </location>
</feature>